<name>A0A1P9WTB4_9BACT</name>
<dbReference type="KEGG" id="smon:AWR27_04275"/>
<dbReference type="EMBL" id="CP014263">
    <property type="protein sequence ID" value="AQG78621.1"/>
    <property type="molecule type" value="Genomic_DNA"/>
</dbReference>
<organism evidence="1 2">
    <name type="scientific">Spirosoma montaniterrae</name>
    <dbReference type="NCBI Taxonomy" id="1178516"/>
    <lineage>
        <taxon>Bacteria</taxon>
        <taxon>Pseudomonadati</taxon>
        <taxon>Bacteroidota</taxon>
        <taxon>Cytophagia</taxon>
        <taxon>Cytophagales</taxon>
        <taxon>Cytophagaceae</taxon>
        <taxon>Spirosoma</taxon>
    </lineage>
</organism>
<accession>A0A1P9WTB4</accession>
<keyword evidence="2" id="KW-1185">Reference proteome</keyword>
<proteinExistence type="predicted"/>
<evidence type="ECO:0000313" key="1">
    <source>
        <dbReference type="EMBL" id="AQG78621.1"/>
    </source>
</evidence>
<dbReference type="OrthoDB" id="964507at2"/>
<reference evidence="1 2" key="1">
    <citation type="submission" date="2016-01" db="EMBL/GenBank/DDBJ databases">
        <authorList>
            <person name="Oliw E.H."/>
        </authorList>
    </citation>
    <scope>NUCLEOTIDE SEQUENCE [LARGE SCALE GENOMIC DNA]</scope>
    <source>
        <strain evidence="1 2">DY10</strain>
    </source>
</reference>
<protein>
    <submittedName>
        <fullName evidence="1">Uncharacterized protein</fullName>
    </submittedName>
</protein>
<dbReference type="Proteomes" id="UP000187941">
    <property type="component" value="Chromosome"/>
</dbReference>
<dbReference type="AlphaFoldDB" id="A0A1P9WTB4"/>
<gene>
    <name evidence="1" type="ORF">AWR27_04275</name>
</gene>
<dbReference type="RefSeq" id="WP_077130060.1">
    <property type="nucleotide sequence ID" value="NZ_CP014263.1"/>
</dbReference>
<evidence type="ECO:0000313" key="2">
    <source>
        <dbReference type="Proteomes" id="UP000187941"/>
    </source>
</evidence>
<sequence>MQVEDILDDLPTTPHERAELIEQLLEMIEHWDAGIKRHESYPERDEFTIDQFTDQRNKYIAQLAVLLNQYGLIVQMPTQPTTGRLAA</sequence>